<sequence>MARSNNFLFMVLLFLGIVLIVSPVLAIENDDESTAAEYIDDENLAVSPESSTEILPGFLKNCANTISKAAGDKVFNYIFGNENNLDYATCSEVTGSGKECNGALVKYVAEGPMFKANYDFYWKRGEDLYNFCSSVFMGWAHISF</sequence>
<evidence type="ECO:0000313" key="2">
    <source>
        <dbReference type="Proteomes" id="UP000006729"/>
    </source>
</evidence>
<keyword evidence="2" id="KW-1185">Reference proteome</keyword>
<name>A0ACC0RQ58_POPTR</name>
<proteinExistence type="predicted"/>
<protein>
    <submittedName>
        <fullName evidence="1">Uncharacterized protein</fullName>
    </submittedName>
</protein>
<dbReference type="EMBL" id="CM009306">
    <property type="protein sequence ID" value="KAI9379079.1"/>
    <property type="molecule type" value="Genomic_DNA"/>
</dbReference>
<evidence type="ECO:0000313" key="1">
    <source>
        <dbReference type="EMBL" id="KAI9379079.1"/>
    </source>
</evidence>
<comment type="caution">
    <text evidence="1">The sequence shown here is derived from an EMBL/GenBank/DDBJ whole genome shotgun (WGS) entry which is preliminary data.</text>
</comment>
<accession>A0ACC0RQ58</accession>
<organism evidence="1 2">
    <name type="scientific">Populus trichocarpa</name>
    <name type="common">Western balsam poplar</name>
    <name type="synonym">Populus balsamifera subsp. trichocarpa</name>
    <dbReference type="NCBI Taxonomy" id="3694"/>
    <lineage>
        <taxon>Eukaryota</taxon>
        <taxon>Viridiplantae</taxon>
        <taxon>Streptophyta</taxon>
        <taxon>Embryophyta</taxon>
        <taxon>Tracheophyta</taxon>
        <taxon>Spermatophyta</taxon>
        <taxon>Magnoliopsida</taxon>
        <taxon>eudicotyledons</taxon>
        <taxon>Gunneridae</taxon>
        <taxon>Pentapetalae</taxon>
        <taxon>rosids</taxon>
        <taxon>fabids</taxon>
        <taxon>Malpighiales</taxon>
        <taxon>Salicaceae</taxon>
        <taxon>Saliceae</taxon>
        <taxon>Populus</taxon>
    </lineage>
</organism>
<reference evidence="1 2" key="1">
    <citation type="journal article" date="2006" name="Science">
        <title>The genome of black cottonwood, Populus trichocarpa (Torr. &amp; Gray).</title>
        <authorList>
            <person name="Tuskan G.A."/>
            <person name="Difazio S."/>
            <person name="Jansson S."/>
            <person name="Bohlmann J."/>
            <person name="Grigoriev I."/>
            <person name="Hellsten U."/>
            <person name="Putnam N."/>
            <person name="Ralph S."/>
            <person name="Rombauts S."/>
            <person name="Salamov A."/>
            <person name="Schein J."/>
            <person name="Sterck L."/>
            <person name="Aerts A."/>
            <person name="Bhalerao R.R."/>
            <person name="Bhalerao R.P."/>
            <person name="Blaudez D."/>
            <person name="Boerjan W."/>
            <person name="Brun A."/>
            <person name="Brunner A."/>
            <person name="Busov V."/>
            <person name="Campbell M."/>
            <person name="Carlson J."/>
            <person name="Chalot M."/>
            <person name="Chapman J."/>
            <person name="Chen G.L."/>
            <person name="Cooper D."/>
            <person name="Coutinho P.M."/>
            <person name="Couturier J."/>
            <person name="Covert S."/>
            <person name="Cronk Q."/>
            <person name="Cunningham R."/>
            <person name="Davis J."/>
            <person name="Degroeve S."/>
            <person name="Dejardin A."/>
            <person name="Depamphilis C."/>
            <person name="Detter J."/>
            <person name="Dirks B."/>
            <person name="Dubchak I."/>
            <person name="Duplessis S."/>
            <person name="Ehlting J."/>
            <person name="Ellis B."/>
            <person name="Gendler K."/>
            <person name="Goodstein D."/>
            <person name="Gribskov M."/>
            <person name="Grimwood J."/>
            <person name="Groover A."/>
            <person name="Gunter L."/>
            <person name="Hamberger B."/>
            <person name="Heinze B."/>
            <person name="Helariutta Y."/>
            <person name="Henrissat B."/>
            <person name="Holligan D."/>
            <person name="Holt R."/>
            <person name="Huang W."/>
            <person name="Islam-Faridi N."/>
            <person name="Jones S."/>
            <person name="Jones-Rhoades M."/>
            <person name="Jorgensen R."/>
            <person name="Joshi C."/>
            <person name="Kangasjarvi J."/>
            <person name="Karlsson J."/>
            <person name="Kelleher C."/>
            <person name="Kirkpatrick R."/>
            <person name="Kirst M."/>
            <person name="Kohler A."/>
            <person name="Kalluri U."/>
            <person name="Larimer F."/>
            <person name="Leebens-Mack J."/>
            <person name="Leple J.C."/>
            <person name="Locascio P."/>
            <person name="Lou Y."/>
            <person name="Lucas S."/>
            <person name="Martin F."/>
            <person name="Montanini B."/>
            <person name="Napoli C."/>
            <person name="Nelson D.R."/>
            <person name="Nelson C."/>
            <person name="Nieminen K."/>
            <person name="Nilsson O."/>
            <person name="Pereda V."/>
            <person name="Peter G."/>
            <person name="Philippe R."/>
            <person name="Pilate G."/>
            <person name="Poliakov A."/>
            <person name="Razumovskaya J."/>
            <person name="Richardson P."/>
            <person name="Rinaldi C."/>
            <person name="Ritland K."/>
            <person name="Rouze P."/>
            <person name="Ryaboy D."/>
            <person name="Schmutz J."/>
            <person name="Schrader J."/>
            <person name="Segerman B."/>
            <person name="Shin H."/>
            <person name="Siddiqui A."/>
            <person name="Sterky F."/>
            <person name="Terry A."/>
            <person name="Tsai C.J."/>
            <person name="Uberbacher E."/>
            <person name="Unneberg P."/>
            <person name="Vahala J."/>
            <person name="Wall K."/>
            <person name="Wessler S."/>
            <person name="Yang G."/>
            <person name="Yin T."/>
            <person name="Douglas C."/>
            <person name="Marra M."/>
            <person name="Sandberg G."/>
            <person name="Van de Peer Y."/>
            <person name="Rokhsar D."/>
        </authorList>
    </citation>
    <scope>NUCLEOTIDE SEQUENCE [LARGE SCALE GENOMIC DNA]</scope>
    <source>
        <strain evidence="2">cv. Nisqually</strain>
    </source>
</reference>
<gene>
    <name evidence="1" type="ORF">POPTR_017G039125v4</name>
</gene>
<dbReference type="Proteomes" id="UP000006729">
    <property type="component" value="Chromosome 17"/>
</dbReference>